<protein>
    <submittedName>
        <fullName evidence="2">Uncharacterized protein</fullName>
    </submittedName>
</protein>
<name>A0A8S5L642_9CAUD</name>
<feature type="coiled-coil region" evidence="1">
    <location>
        <begin position="46"/>
        <end position="73"/>
    </location>
</feature>
<accession>A0A8S5L642</accession>
<proteinExistence type="predicted"/>
<evidence type="ECO:0000256" key="1">
    <source>
        <dbReference type="SAM" id="Coils"/>
    </source>
</evidence>
<keyword evidence="1" id="KW-0175">Coiled coil</keyword>
<organism evidence="2">
    <name type="scientific">Siphoviridae sp. ctD4R19</name>
    <dbReference type="NCBI Taxonomy" id="2823568"/>
    <lineage>
        <taxon>Viruses</taxon>
        <taxon>Duplodnaviria</taxon>
        <taxon>Heunggongvirae</taxon>
        <taxon>Uroviricota</taxon>
        <taxon>Caudoviricetes</taxon>
    </lineage>
</organism>
<reference evidence="2" key="1">
    <citation type="journal article" date="2021" name="Proc. Natl. Acad. Sci. U.S.A.">
        <title>A Catalog of Tens of Thousands of Viruses from Human Metagenomes Reveals Hidden Associations with Chronic Diseases.</title>
        <authorList>
            <person name="Tisza M.J."/>
            <person name="Buck C.B."/>
        </authorList>
    </citation>
    <scope>NUCLEOTIDE SEQUENCE</scope>
    <source>
        <strain evidence="2">CtD4R19</strain>
    </source>
</reference>
<dbReference type="EMBL" id="BK014638">
    <property type="protein sequence ID" value="DAD65215.1"/>
    <property type="molecule type" value="Genomic_DNA"/>
</dbReference>
<sequence length="93" mass="11469">MKCHYVYDEVSRQKILISCCYGTMHSDDIRDCDCSDDEFNYSKFEKELYNKRVKELKDKLKSMEYLYKEVQRLNKRVEHWHKKYLTLKNKVSE</sequence>
<evidence type="ECO:0000313" key="2">
    <source>
        <dbReference type="EMBL" id="DAD65215.1"/>
    </source>
</evidence>